<comment type="caution">
    <text evidence="3">The sequence shown here is derived from an EMBL/GenBank/DDBJ whole genome shotgun (WGS) entry which is preliminary data.</text>
</comment>
<protein>
    <submittedName>
        <fullName evidence="3">Sulfite exporter TauE/SafE family protein</fullName>
    </submittedName>
</protein>
<evidence type="ECO:0000256" key="1">
    <source>
        <dbReference type="SAM" id="Phobius"/>
    </source>
</evidence>
<dbReference type="Proteomes" id="UP000293347">
    <property type="component" value="Unassembled WGS sequence"/>
</dbReference>
<feature type="transmembrane region" description="Helical" evidence="1">
    <location>
        <begin position="158"/>
        <end position="179"/>
    </location>
</feature>
<evidence type="ECO:0000313" key="4">
    <source>
        <dbReference type="Proteomes" id="UP000293347"/>
    </source>
</evidence>
<dbReference type="PANTHER" id="PTHR42208:SF1">
    <property type="entry name" value="HEAVY METAL TRANSPORTER"/>
    <property type="match status" value="1"/>
</dbReference>
<organism evidence="3 4">
    <name type="scientific">Pedobacter psychroterrae</name>
    <dbReference type="NCBI Taxonomy" id="2530453"/>
    <lineage>
        <taxon>Bacteria</taxon>
        <taxon>Pseudomonadati</taxon>
        <taxon>Bacteroidota</taxon>
        <taxon>Sphingobacteriia</taxon>
        <taxon>Sphingobacteriales</taxon>
        <taxon>Sphingobacteriaceae</taxon>
        <taxon>Pedobacter</taxon>
    </lineage>
</organism>
<keyword evidence="1" id="KW-0472">Membrane</keyword>
<gene>
    <name evidence="3" type="ORF">EZ437_10105</name>
</gene>
<dbReference type="Pfam" id="PF13386">
    <property type="entry name" value="DsbD_2"/>
    <property type="match status" value="1"/>
</dbReference>
<evidence type="ECO:0000313" key="3">
    <source>
        <dbReference type="EMBL" id="TCD01113.1"/>
    </source>
</evidence>
<keyword evidence="4" id="KW-1185">Reference proteome</keyword>
<name>A0A4R0NNA0_9SPHI</name>
<feature type="transmembrane region" description="Helical" evidence="1">
    <location>
        <begin position="125"/>
        <end position="146"/>
    </location>
</feature>
<keyword evidence="1" id="KW-0812">Transmembrane</keyword>
<dbReference type="OrthoDB" id="594443at2"/>
<dbReference type="EMBL" id="SJSL01000002">
    <property type="protein sequence ID" value="TCD01113.1"/>
    <property type="molecule type" value="Genomic_DNA"/>
</dbReference>
<feature type="domain" description="Urease accessory protein UreH-like transmembrane" evidence="2">
    <location>
        <begin position="7"/>
        <end position="202"/>
    </location>
</feature>
<proteinExistence type="predicted"/>
<keyword evidence="1" id="KW-1133">Transmembrane helix</keyword>
<feature type="transmembrane region" description="Helical" evidence="1">
    <location>
        <begin position="44"/>
        <end position="64"/>
    </location>
</feature>
<reference evidence="3 4" key="1">
    <citation type="submission" date="2019-02" db="EMBL/GenBank/DDBJ databases">
        <title>Pedobacter sp. RP-1-14 sp. nov., isolated from Arctic soil.</title>
        <authorList>
            <person name="Dahal R.H."/>
        </authorList>
    </citation>
    <scope>NUCLEOTIDE SEQUENCE [LARGE SCALE GENOMIC DNA]</scope>
    <source>
        <strain evidence="3 4">RP-1-14</strain>
    </source>
</reference>
<dbReference type="PANTHER" id="PTHR42208">
    <property type="entry name" value="HEAVY METAL TRANSPORTER-RELATED"/>
    <property type="match status" value="1"/>
</dbReference>
<evidence type="ECO:0000259" key="2">
    <source>
        <dbReference type="Pfam" id="PF13386"/>
    </source>
</evidence>
<accession>A0A4R0NNA0</accession>
<sequence length="227" mass="24850">MSNEKLAFLIGLLGSVHCVAMCGPLAFAVPLHQPGWAALLWNKLIYQLGRIISYCLLGALVGLVGGQIWQAGFQQGVSILTGVLIIMAGCSRIFKQSMLKQTSFVSLKFFNAAFDYALKHKANHLIIGMINGLLPCGFVYLALAGALNTKTVFEGVSYMFWFGTGTVPMMLAAAIVLSFSKLSFRNKLNKVMPYAMLLLGIWFVFRGLELNIPYISPQQPNATTECK</sequence>
<dbReference type="InterPro" id="IPR039447">
    <property type="entry name" value="UreH-like_TM_dom"/>
</dbReference>
<feature type="transmembrane region" description="Helical" evidence="1">
    <location>
        <begin position="191"/>
        <end position="208"/>
    </location>
</feature>
<dbReference type="RefSeq" id="WP_131595806.1">
    <property type="nucleotide sequence ID" value="NZ_SJSL01000002.1"/>
</dbReference>
<dbReference type="AlphaFoldDB" id="A0A4R0NNA0"/>